<organism evidence="3 4">
    <name type="scientific">Mucuna pruriens</name>
    <name type="common">Velvet bean</name>
    <name type="synonym">Dolichos pruriens</name>
    <dbReference type="NCBI Taxonomy" id="157652"/>
    <lineage>
        <taxon>Eukaryota</taxon>
        <taxon>Viridiplantae</taxon>
        <taxon>Streptophyta</taxon>
        <taxon>Embryophyta</taxon>
        <taxon>Tracheophyta</taxon>
        <taxon>Spermatophyta</taxon>
        <taxon>Magnoliopsida</taxon>
        <taxon>eudicotyledons</taxon>
        <taxon>Gunneridae</taxon>
        <taxon>Pentapetalae</taxon>
        <taxon>rosids</taxon>
        <taxon>fabids</taxon>
        <taxon>Fabales</taxon>
        <taxon>Fabaceae</taxon>
        <taxon>Papilionoideae</taxon>
        <taxon>50 kb inversion clade</taxon>
        <taxon>NPAAA clade</taxon>
        <taxon>indigoferoid/millettioid clade</taxon>
        <taxon>Phaseoleae</taxon>
        <taxon>Mucuna</taxon>
    </lineage>
</organism>
<gene>
    <name evidence="3" type="ORF">CR513_28006</name>
</gene>
<protein>
    <recommendedName>
        <fullName evidence="2">Retrotransposon gag domain-containing protein</fullName>
    </recommendedName>
</protein>
<evidence type="ECO:0000259" key="2">
    <source>
        <dbReference type="Pfam" id="PF03732"/>
    </source>
</evidence>
<name>A0A371GHX3_MUCPR</name>
<dbReference type="PANTHER" id="PTHR33223">
    <property type="entry name" value="CCHC-TYPE DOMAIN-CONTAINING PROTEIN"/>
    <property type="match status" value="1"/>
</dbReference>
<sequence>MEQAIDELEQQSMQIRAEVGQIRKHMAEMREQLNKVFELLTQNTSLPAPATTPGATSNAATQGTPAYPPGFSPQYGIPLGWNAPAEAQVIEEPEAVEASRPIPQATQATIRPPRQTGATFRNLEATPRVRIIEGRGGHGLDAIDLCLMFDVALPVDFKTPKFEKYKYSSCPRVHLAMYYRKMAACIHQDKILVHFFQDSLTGAYVNLEKGQVKTWRDLAEAFVHQYRYNEDMAPDKSRLQNLSKMESEGFKDYAQ</sequence>
<dbReference type="AlphaFoldDB" id="A0A371GHX3"/>
<dbReference type="InterPro" id="IPR005162">
    <property type="entry name" value="Retrotrans_gag_dom"/>
</dbReference>
<feature type="region of interest" description="Disordered" evidence="1">
    <location>
        <begin position="45"/>
        <end position="64"/>
    </location>
</feature>
<dbReference type="EMBL" id="QJKJ01005472">
    <property type="protein sequence ID" value="RDX90155.1"/>
    <property type="molecule type" value="Genomic_DNA"/>
</dbReference>
<proteinExistence type="predicted"/>
<evidence type="ECO:0000256" key="1">
    <source>
        <dbReference type="SAM" id="MobiDB-lite"/>
    </source>
</evidence>
<feature type="compositionally biased region" description="Polar residues" evidence="1">
    <location>
        <begin position="53"/>
        <end position="64"/>
    </location>
</feature>
<comment type="caution">
    <text evidence="3">The sequence shown here is derived from an EMBL/GenBank/DDBJ whole genome shotgun (WGS) entry which is preliminary data.</text>
</comment>
<dbReference type="OrthoDB" id="1750196at2759"/>
<dbReference type="PANTHER" id="PTHR33223:SF8">
    <property type="entry name" value="OS04G0172440 PROTEIN"/>
    <property type="match status" value="1"/>
</dbReference>
<reference evidence="3" key="1">
    <citation type="submission" date="2018-05" db="EMBL/GenBank/DDBJ databases">
        <title>Draft genome of Mucuna pruriens seed.</title>
        <authorList>
            <person name="Nnadi N.E."/>
            <person name="Vos R."/>
            <person name="Hasami M.H."/>
            <person name="Devisetty U.K."/>
            <person name="Aguiy J.C."/>
        </authorList>
    </citation>
    <scope>NUCLEOTIDE SEQUENCE [LARGE SCALE GENOMIC DNA]</scope>
    <source>
        <strain evidence="3">JCA_2017</strain>
    </source>
</reference>
<feature type="domain" description="Retrotransposon gag" evidence="2">
    <location>
        <begin position="191"/>
        <end position="254"/>
    </location>
</feature>
<keyword evidence="4" id="KW-1185">Reference proteome</keyword>
<dbReference type="Proteomes" id="UP000257109">
    <property type="component" value="Unassembled WGS sequence"/>
</dbReference>
<dbReference type="Pfam" id="PF03732">
    <property type="entry name" value="Retrotrans_gag"/>
    <property type="match status" value="1"/>
</dbReference>
<evidence type="ECO:0000313" key="3">
    <source>
        <dbReference type="EMBL" id="RDX90155.1"/>
    </source>
</evidence>
<feature type="non-terminal residue" evidence="3">
    <location>
        <position position="1"/>
    </location>
</feature>
<accession>A0A371GHX3</accession>
<evidence type="ECO:0000313" key="4">
    <source>
        <dbReference type="Proteomes" id="UP000257109"/>
    </source>
</evidence>